<dbReference type="InterPro" id="IPR036322">
    <property type="entry name" value="WD40_repeat_dom_sf"/>
</dbReference>
<proteinExistence type="inferred from homology"/>
<evidence type="ECO:0000256" key="5">
    <source>
        <dbReference type="ARBA" id="ARBA00023121"/>
    </source>
</evidence>
<dbReference type="AlphaFoldDB" id="A0A9N9N3S5"/>
<dbReference type="GO" id="GO:0012505">
    <property type="term" value="C:endomembrane system"/>
    <property type="evidence" value="ECO:0007669"/>
    <property type="project" value="UniProtKB-SubCell"/>
</dbReference>
<feature type="compositionally biased region" description="Basic and acidic residues" evidence="8">
    <location>
        <begin position="358"/>
        <end position="369"/>
    </location>
</feature>
<dbReference type="SUPFAM" id="SSF50978">
    <property type="entry name" value="WD40 repeat-like"/>
    <property type="match status" value="1"/>
</dbReference>
<keyword evidence="6" id="KW-0472">Membrane</keyword>
<dbReference type="GO" id="GO:0032266">
    <property type="term" value="F:phosphatidylinositol-3-phosphate binding"/>
    <property type="evidence" value="ECO:0007669"/>
    <property type="project" value="UniProtKB-ARBA"/>
</dbReference>
<gene>
    <name evidence="9" type="ORF">CEUTPL_LOCUS14300</name>
</gene>
<evidence type="ECO:0000313" key="10">
    <source>
        <dbReference type="Proteomes" id="UP001152799"/>
    </source>
</evidence>
<evidence type="ECO:0000256" key="7">
    <source>
        <dbReference type="ARBA" id="ARBA00025740"/>
    </source>
</evidence>
<sequence length="433" mass="47086">MSGASSSDTNGAKNYFVNFNQDTTSLAVGGKSGYKLFSLASVDNLEQIYSNATEDSCIVERLFSSSLVAVVSLAAPRKLKVCHFKKGTEICNYSYSNTILGVKLNRARLVVCLEESLYIHNIRDMRVLHTIRDTPANPTGLCALSSNSENCYLGYPGSSSVGEVQIFDAMNLNAKIMIHAHDSPLAALAFSPNGLRVATASEKGTVIRVFSVTDGTKLFEFRRGVKRCVSISCLSFSMCGQFLSCSSNTETIHVFKLEEPKDSPRKSVDESGWMGYLSTYLPTQVTDVFTQGRAFASAYLPFAGVKNVISIVFIQDGLRLLVATEDGVLYIYNFDSNEGGDLQLYKKFQLEDLGSNHTDGETKTDKDSPSSEAPGAGLLGSYAGIVKGNPSGRMSESDKLREMAQATEVPPKDAFQFADDQEYPPLTQTSDVD</sequence>
<keyword evidence="5" id="KW-0446">Lipid-binding</keyword>
<evidence type="ECO:0000313" key="9">
    <source>
        <dbReference type="EMBL" id="CAG9773915.1"/>
    </source>
</evidence>
<protein>
    <recommendedName>
        <fullName evidence="11">WD repeat domain phosphoinositide-interacting protein 2</fullName>
    </recommendedName>
</protein>
<dbReference type="EMBL" id="OU892285">
    <property type="protein sequence ID" value="CAG9773915.1"/>
    <property type="molecule type" value="Genomic_DNA"/>
</dbReference>
<evidence type="ECO:0000256" key="3">
    <source>
        <dbReference type="ARBA" id="ARBA00022737"/>
    </source>
</evidence>
<organism evidence="9 10">
    <name type="scientific">Ceutorhynchus assimilis</name>
    <name type="common">cabbage seed weevil</name>
    <dbReference type="NCBI Taxonomy" id="467358"/>
    <lineage>
        <taxon>Eukaryota</taxon>
        <taxon>Metazoa</taxon>
        <taxon>Ecdysozoa</taxon>
        <taxon>Arthropoda</taxon>
        <taxon>Hexapoda</taxon>
        <taxon>Insecta</taxon>
        <taxon>Pterygota</taxon>
        <taxon>Neoptera</taxon>
        <taxon>Endopterygota</taxon>
        <taxon>Coleoptera</taxon>
        <taxon>Polyphaga</taxon>
        <taxon>Cucujiformia</taxon>
        <taxon>Curculionidae</taxon>
        <taxon>Ceutorhynchinae</taxon>
        <taxon>Ceutorhynchus</taxon>
    </lineage>
</organism>
<evidence type="ECO:0000256" key="2">
    <source>
        <dbReference type="ARBA" id="ARBA00022574"/>
    </source>
</evidence>
<comment type="subcellular location">
    <subcellularLocation>
        <location evidence="1">Endomembrane system</location>
        <topology evidence="1">Peripheral membrane protein</topology>
    </subcellularLocation>
</comment>
<keyword evidence="10" id="KW-1185">Reference proteome</keyword>
<dbReference type="PANTHER" id="PTHR11227">
    <property type="entry name" value="WD-REPEAT PROTEIN INTERACTING WITH PHOSPHOINOSIDES WIPI -RELATED"/>
    <property type="match status" value="1"/>
</dbReference>
<dbReference type="Pfam" id="PF21032">
    <property type="entry name" value="PROPPIN"/>
    <property type="match status" value="1"/>
</dbReference>
<keyword evidence="4" id="KW-0072">Autophagy</keyword>
<feature type="region of interest" description="Disordered" evidence="8">
    <location>
        <begin position="356"/>
        <end position="433"/>
    </location>
</feature>
<comment type="similarity">
    <text evidence="7">Belongs to the WD repeat PROPPIN family.</text>
</comment>
<dbReference type="OrthoDB" id="1667587at2759"/>
<dbReference type="Gene3D" id="2.130.10.10">
    <property type="entry name" value="YVTN repeat-like/Quinoprotein amine dehydrogenase"/>
    <property type="match status" value="1"/>
</dbReference>
<evidence type="ECO:0000256" key="8">
    <source>
        <dbReference type="SAM" id="MobiDB-lite"/>
    </source>
</evidence>
<dbReference type="InterPro" id="IPR048720">
    <property type="entry name" value="PROPPIN"/>
</dbReference>
<dbReference type="SMART" id="SM00320">
    <property type="entry name" value="WD40"/>
    <property type="match status" value="3"/>
</dbReference>
<dbReference type="InterPro" id="IPR001680">
    <property type="entry name" value="WD40_rpt"/>
</dbReference>
<evidence type="ECO:0000256" key="4">
    <source>
        <dbReference type="ARBA" id="ARBA00023006"/>
    </source>
</evidence>
<dbReference type="GO" id="GO:0006950">
    <property type="term" value="P:response to stress"/>
    <property type="evidence" value="ECO:0007669"/>
    <property type="project" value="UniProtKB-ARBA"/>
</dbReference>
<dbReference type="Proteomes" id="UP001152799">
    <property type="component" value="Chromosome 9"/>
</dbReference>
<evidence type="ECO:0000256" key="6">
    <source>
        <dbReference type="ARBA" id="ARBA00023136"/>
    </source>
</evidence>
<dbReference type="FunFam" id="2.130.10.10:FF:000145">
    <property type="entry name" value="WD repeat domain phosphoinositide-interacting protein 2"/>
    <property type="match status" value="1"/>
</dbReference>
<dbReference type="GO" id="GO:0000407">
    <property type="term" value="C:phagophore assembly site"/>
    <property type="evidence" value="ECO:0007669"/>
    <property type="project" value="UniProtKB-ARBA"/>
</dbReference>
<accession>A0A9N9N3S5</accession>
<reference evidence="9" key="1">
    <citation type="submission" date="2022-01" db="EMBL/GenBank/DDBJ databases">
        <authorList>
            <person name="King R."/>
        </authorList>
    </citation>
    <scope>NUCLEOTIDE SEQUENCE</scope>
</reference>
<keyword evidence="2" id="KW-0853">WD repeat</keyword>
<evidence type="ECO:0008006" key="11">
    <source>
        <dbReference type="Google" id="ProtNLM"/>
    </source>
</evidence>
<keyword evidence="3" id="KW-0677">Repeat</keyword>
<evidence type="ECO:0000256" key="1">
    <source>
        <dbReference type="ARBA" id="ARBA00004184"/>
    </source>
</evidence>
<name>A0A9N9N3S5_9CUCU</name>
<dbReference type="GO" id="GO:0034497">
    <property type="term" value="P:protein localization to phagophore assembly site"/>
    <property type="evidence" value="ECO:0007669"/>
    <property type="project" value="UniProtKB-ARBA"/>
</dbReference>
<dbReference type="InterPro" id="IPR015943">
    <property type="entry name" value="WD40/YVTN_repeat-like_dom_sf"/>
</dbReference>